<evidence type="ECO:0000256" key="10">
    <source>
        <dbReference type="ARBA" id="ARBA00023242"/>
    </source>
</evidence>
<keyword evidence="6" id="KW-0805">Transcription regulation</keyword>
<dbReference type="InterPro" id="IPR006612">
    <property type="entry name" value="THAP_Znf"/>
</dbReference>
<dbReference type="GO" id="GO:0043565">
    <property type="term" value="F:sequence-specific DNA binding"/>
    <property type="evidence" value="ECO:0007669"/>
    <property type="project" value="InterPro"/>
</dbReference>
<comment type="subcellular location">
    <subcellularLocation>
        <location evidence="1">Nucleus</location>
        <location evidence="1">Nucleoplasm</location>
    </subcellularLocation>
</comment>
<dbReference type="EMBL" id="BGPR01000444">
    <property type="protein sequence ID" value="GBM20604.1"/>
    <property type="molecule type" value="Genomic_DNA"/>
</dbReference>
<organism evidence="14 15">
    <name type="scientific">Araneus ventricosus</name>
    <name type="common">Orbweaver spider</name>
    <name type="synonym">Epeira ventricosa</name>
    <dbReference type="NCBI Taxonomy" id="182803"/>
    <lineage>
        <taxon>Eukaryota</taxon>
        <taxon>Metazoa</taxon>
        <taxon>Ecdysozoa</taxon>
        <taxon>Arthropoda</taxon>
        <taxon>Chelicerata</taxon>
        <taxon>Arachnida</taxon>
        <taxon>Araneae</taxon>
        <taxon>Araneomorphae</taxon>
        <taxon>Entelegynae</taxon>
        <taxon>Araneoidea</taxon>
        <taxon>Araneidae</taxon>
        <taxon>Araneus</taxon>
    </lineage>
</organism>
<keyword evidence="3" id="KW-0479">Metal-binding</keyword>
<dbReference type="InterPro" id="IPR026516">
    <property type="entry name" value="THAP1/10"/>
</dbReference>
<keyword evidence="9" id="KW-0804">Transcription</keyword>
<dbReference type="PANTHER" id="PTHR46600">
    <property type="entry name" value="THAP DOMAIN-CONTAINING"/>
    <property type="match status" value="1"/>
</dbReference>
<protein>
    <recommendedName>
        <fullName evidence="13">THAP-type domain-containing protein</fullName>
    </recommendedName>
</protein>
<dbReference type="AlphaFoldDB" id="A0A4Y2DY78"/>
<dbReference type="Pfam" id="PF05485">
    <property type="entry name" value="THAP"/>
    <property type="match status" value="1"/>
</dbReference>
<evidence type="ECO:0000256" key="9">
    <source>
        <dbReference type="ARBA" id="ARBA00023163"/>
    </source>
</evidence>
<dbReference type="Gene3D" id="6.20.210.20">
    <property type="entry name" value="THAP domain"/>
    <property type="match status" value="1"/>
</dbReference>
<keyword evidence="7" id="KW-0175">Coiled coil</keyword>
<comment type="caution">
    <text evidence="14">The sequence shown here is derived from an EMBL/GenBank/DDBJ whole genome shotgun (WGS) entry which is preliminary data.</text>
</comment>
<evidence type="ECO:0000256" key="3">
    <source>
        <dbReference type="ARBA" id="ARBA00022723"/>
    </source>
</evidence>
<comment type="similarity">
    <text evidence="2">Belongs to the THAP1 family.</text>
</comment>
<dbReference type="PROSITE" id="PS50950">
    <property type="entry name" value="ZF_THAP"/>
    <property type="match status" value="1"/>
</dbReference>
<keyword evidence="8 12" id="KW-0238">DNA-binding</keyword>
<proteinExistence type="inferred from homology"/>
<dbReference type="SMART" id="SM00692">
    <property type="entry name" value="DM3"/>
    <property type="match status" value="1"/>
</dbReference>
<evidence type="ECO:0000259" key="13">
    <source>
        <dbReference type="PROSITE" id="PS50950"/>
    </source>
</evidence>
<keyword evidence="4 12" id="KW-0863">Zinc-finger</keyword>
<evidence type="ECO:0000256" key="12">
    <source>
        <dbReference type="PROSITE-ProRule" id="PRU00309"/>
    </source>
</evidence>
<keyword evidence="11" id="KW-0131">Cell cycle</keyword>
<dbReference type="PANTHER" id="PTHR46600:SF1">
    <property type="entry name" value="THAP DOMAIN-CONTAINING PROTEIN 1"/>
    <property type="match status" value="1"/>
</dbReference>
<dbReference type="SMART" id="SM00980">
    <property type="entry name" value="THAP"/>
    <property type="match status" value="1"/>
</dbReference>
<evidence type="ECO:0000313" key="15">
    <source>
        <dbReference type="Proteomes" id="UP000499080"/>
    </source>
</evidence>
<feature type="domain" description="THAP-type" evidence="13">
    <location>
        <begin position="38"/>
        <end position="133"/>
    </location>
</feature>
<dbReference type="OrthoDB" id="6436959at2759"/>
<dbReference type="Proteomes" id="UP000499080">
    <property type="component" value="Unassembled WGS sequence"/>
</dbReference>
<accession>A0A4Y2DY78</accession>
<evidence type="ECO:0000256" key="2">
    <source>
        <dbReference type="ARBA" id="ARBA00006177"/>
    </source>
</evidence>
<evidence type="ECO:0000256" key="8">
    <source>
        <dbReference type="ARBA" id="ARBA00023125"/>
    </source>
</evidence>
<keyword evidence="10" id="KW-0539">Nucleus</keyword>
<name>A0A4Y2DY78_ARAVE</name>
<dbReference type="GO" id="GO:0008270">
    <property type="term" value="F:zinc ion binding"/>
    <property type="evidence" value="ECO:0007669"/>
    <property type="project" value="UniProtKB-KW"/>
</dbReference>
<keyword evidence="5" id="KW-0862">Zinc</keyword>
<evidence type="ECO:0000256" key="7">
    <source>
        <dbReference type="ARBA" id="ARBA00023054"/>
    </source>
</evidence>
<gene>
    <name evidence="14" type="ORF">AVEN_261722_1</name>
</gene>
<dbReference type="InterPro" id="IPR038441">
    <property type="entry name" value="THAP_Znf_sf"/>
</dbReference>
<reference evidence="14 15" key="1">
    <citation type="journal article" date="2019" name="Sci. Rep.">
        <title>Orb-weaving spider Araneus ventricosus genome elucidates the spidroin gene catalogue.</title>
        <authorList>
            <person name="Kono N."/>
            <person name="Nakamura H."/>
            <person name="Ohtoshi R."/>
            <person name="Moran D.A.P."/>
            <person name="Shinohara A."/>
            <person name="Yoshida Y."/>
            <person name="Fujiwara M."/>
            <person name="Mori M."/>
            <person name="Tomita M."/>
            <person name="Arakawa K."/>
        </authorList>
    </citation>
    <scope>NUCLEOTIDE SEQUENCE [LARGE SCALE GENOMIC DNA]</scope>
</reference>
<evidence type="ECO:0000256" key="11">
    <source>
        <dbReference type="ARBA" id="ARBA00023306"/>
    </source>
</evidence>
<evidence type="ECO:0000256" key="4">
    <source>
        <dbReference type="ARBA" id="ARBA00022771"/>
    </source>
</evidence>
<evidence type="ECO:0000256" key="6">
    <source>
        <dbReference type="ARBA" id="ARBA00023015"/>
    </source>
</evidence>
<evidence type="ECO:0000256" key="5">
    <source>
        <dbReference type="ARBA" id="ARBA00022833"/>
    </source>
</evidence>
<dbReference type="SUPFAM" id="SSF57716">
    <property type="entry name" value="Glucocorticoid receptor-like (DNA-binding domain)"/>
    <property type="match status" value="1"/>
</dbReference>
<evidence type="ECO:0000313" key="14">
    <source>
        <dbReference type="EMBL" id="GBM20604.1"/>
    </source>
</evidence>
<sequence length="179" mass="20364">MGLRRLCKDAPGASIRGRHGVKAVMRVSHLLKQTNAWMPSKCFVSGCRSNYNSENKVRVFSFPRNDALKTQWLQAIHREDKREPSKASKICALHFKAEDIVTEASGFDSKTQEIITVPLQKHRLRPNAIPSIFNKLSTPRKKRHFSRSSRLDDNSFRRVRKGPDCVPKTGSSKDCAVKF</sequence>
<evidence type="ECO:0000256" key="1">
    <source>
        <dbReference type="ARBA" id="ARBA00004642"/>
    </source>
</evidence>
<dbReference type="GO" id="GO:0005654">
    <property type="term" value="C:nucleoplasm"/>
    <property type="evidence" value="ECO:0007669"/>
    <property type="project" value="UniProtKB-SubCell"/>
</dbReference>
<keyword evidence="15" id="KW-1185">Reference proteome</keyword>